<dbReference type="AlphaFoldDB" id="A0A0V0GRV4"/>
<proteinExistence type="predicted"/>
<name>A0A0V0GRV4_SOLCH</name>
<protein>
    <submittedName>
        <fullName evidence="1">Putative ovule protein</fullName>
    </submittedName>
</protein>
<evidence type="ECO:0000313" key="1">
    <source>
        <dbReference type="EMBL" id="JAP10980.1"/>
    </source>
</evidence>
<dbReference type="EMBL" id="GEDG01032127">
    <property type="protein sequence ID" value="JAP10980.1"/>
    <property type="molecule type" value="Transcribed_RNA"/>
</dbReference>
<reference evidence="1" key="1">
    <citation type="submission" date="2015-12" db="EMBL/GenBank/DDBJ databases">
        <title>Gene expression during late stages of embryo sac development: a critical building block for successful pollen-pistil interactions.</title>
        <authorList>
            <person name="Liu Y."/>
            <person name="Joly V."/>
            <person name="Sabar M."/>
            <person name="Matton D.P."/>
        </authorList>
    </citation>
    <scope>NUCLEOTIDE SEQUENCE</scope>
</reference>
<organism evidence="1">
    <name type="scientific">Solanum chacoense</name>
    <name type="common">Chaco potato</name>
    <dbReference type="NCBI Taxonomy" id="4108"/>
    <lineage>
        <taxon>Eukaryota</taxon>
        <taxon>Viridiplantae</taxon>
        <taxon>Streptophyta</taxon>
        <taxon>Embryophyta</taxon>
        <taxon>Tracheophyta</taxon>
        <taxon>Spermatophyta</taxon>
        <taxon>Magnoliopsida</taxon>
        <taxon>eudicotyledons</taxon>
        <taxon>Gunneridae</taxon>
        <taxon>Pentapetalae</taxon>
        <taxon>asterids</taxon>
        <taxon>lamiids</taxon>
        <taxon>Solanales</taxon>
        <taxon>Solanaceae</taxon>
        <taxon>Solanoideae</taxon>
        <taxon>Solaneae</taxon>
        <taxon>Solanum</taxon>
    </lineage>
</organism>
<accession>A0A0V0GRV4</accession>
<sequence>EQSTNSGKIEDLRDQIFLLKRRSLFFFILKRNASTKLPFHIDRRGMNEFLRFDSAPKASSYSSSFSFRIGSSLVLFT</sequence>
<feature type="non-terminal residue" evidence="1">
    <location>
        <position position="1"/>
    </location>
</feature>